<feature type="active site" description="Nucleophile" evidence="6">
    <location>
        <position position="22"/>
    </location>
</feature>
<dbReference type="GO" id="GO:0046872">
    <property type="term" value="F:metal ion binding"/>
    <property type="evidence" value="ECO:0007669"/>
    <property type="project" value="UniProtKB-KW"/>
</dbReference>
<evidence type="ECO:0000256" key="6">
    <source>
        <dbReference type="PIRSR" id="PIRSR000915-1"/>
    </source>
</evidence>
<feature type="active site" description="Proton donor" evidence="6">
    <location>
        <position position="24"/>
    </location>
</feature>
<evidence type="ECO:0000313" key="9">
    <source>
        <dbReference type="EMBL" id="MBA1837330.1"/>
    </source>
</evidence>
<organism evidence="9 10">
    <name type="scientific">Corynebacterium wankanglinii</name>
    <dbReference type="NCBI Taxonomy" id="2735136"/>
    <lineage>
        <taxon>Bacteria</taxon>
        <taxon>Bacillati</taxon>
        <taxon>Actinomycetota</taxon>
        <taxon>Actinomycetes</taxon>
        <taxon>Mycobacteriales</taxon>
        <taxon>Corynebacteriaceae</taxon>
        <taxon>Corynebacterium</taxon>
    </lineage>
</organism>
<dbReference type="RefSeq" id="WP_181192015.1">
    <property type="nucleotide sequence ID" value="NZ_JABFED010000002.1"/>
</dbReference>
<gene>
    <name evidence="9" type="ORF">HMA55_05335</name>
</gene>
<dbReference type="InterPro" id="IPR023214">
    <property type="entry name" value="HAD_sf"/>
</dbReference>
<dbReference type="InterPro" id="IPR036412">
    <property type="entry name" value="HAD-like_sf"/>
</dbReference>
<reference evidence="9 10" key="1">
    <citation type="submission" date="2020-05" db="EMBL/GenBank/DDBJ databases">
        <title>Descriptions of Corynebacterium xxxx sp. nov., Corynebacterium yyyy sp. nov. and Corynebacterium zzzz sp. nov.</title>
        <authorList>
            <person name="Zhang G."/>
        </authorList>
    </citation>
    <scope>NUCLEOTIDE SEQUENCE [LARGE SCALE GENOMIC DNA]</scope>
    <source>
        <strain evidence="10">zg-913</strain>
    </source>
</reference>
<dbReference type="Proteomes" id="UP000577408">
    <property type="component" value="Unassembled WGS sequence"/>
</dbReference>
<comment type="caution">
    <text evidence="9">The sequence shown here is derived from an EMBL/GenBank/DDBJ whole genome shotgun (WGS) entry which is preliminary data.</text>
</comment>
<dbReference type="CDD" id="cd07530">
    <property type="entry name" value="HAD_Pase_UmpH-like"/>
    <property type="match status" value="1"/>
</dbReference>
<feature type="binding site" evidence="7">
    <location>
        <position position="193"/>
    </location>
    <ligand>
        <name>substrate</name>
    </ligand>
</feature>
<evidence type="ECO:0000313" key="10">
    <source>
        <dbReference type="Proteomes" id="UP000577408"/>
    </source>
</evidence>
<keyword evidence="3 8" id="KW-0460">Magnesium</keyword>
<evidence type="ECO:0000256" key="4">
    <source>
        <dbReference type="ARBA" id="ARBA00023277"/>
    </source>
</evidence>
<dbReference type="GO" id="GO:0016791">
    <property type="term" value="F:phosphatase activity"/>
    <property type="evidence" value="ECO:0007669"/>
    <property type="project" value="TreeGrafter"/>
</dbReference>
<dbReference type="GO" id="GO:0005737">
    <property type="term" value="C:cytoplasm"/>
    <property type="evidence" value="ECO:0007669"/>
    <property type="project" value="TreeGrafter"/>
</dbReference>
<feature type="binding site" evidence="8">
    <location>
        <position position="22"/>
    </location>
    <ligand>
        <name>Mg(2+)</name>
        <dbReference type="ChEBI" id="CHEBI:18420"/>
    </ligand>
</feature>
<name>A0A7H0K991_9CORY</name>
<evidence type="ECO:0000256" key="5">
    <source>
        <dbReference type="PIRNR" id="PIRNR000915"/>
    </source>
</evidence>
<sequence length="283" mass="30551">MHHRPRPRRLCGGAPVISYLTDMDGVLHREGEIIPGAKEFIGALRSENIDFMVLTNNSIQTPRDLSARLMRMGLDIEPERIWTSATATAKFLSQQAGEASAYVIGEAGLTTALHEIGWILTDADPDFVVLGETRTYSFEALTTASNLIRNGSRFIATNPDLTGPGPAGVVPATGSVATMITAVTGMEPYYVGKPNPVMMRSALNNIGAHSENTVMIGDRMDTDVKAGLEAGMRTVLVRSGIADDSEIAKYPFRPTAVLDSVAGLVERIWDPFGDGFYTENDSM</sequence>
<dbReference type="AlphaFoldDB" id="A0A7H0K991"/>
<protein>
    <submittedName>
        <fullName evidence="9">HAD family hydrolase</fullName>
    </submittedName>
</protein>
<dbReference type="SUPFAM" id="SSF56784">
    <property type="entry name" value="HAD-like"/>
    <property type="match status" value="1"/>
</dbReference>
<dbReference type="InterPro" id="IPR006357">
    <property type="entry name" value="HAD-SF_hydro_IIA"/>
</dbReference>
<evidence type="ECO:0000256" key="7">
    <source>
        <dbReference type="PIRSR" id="PIRSR000915-2"/>
    </source>
</evidence>
<proteinExistence type="inferred from homology"/>
<evidence type="ECO:0000256" key="3">
    <source>
        <dbReference type="ARBA" id="ARBA00022842"/>
    </source>
</evidence>
<accession>A0A7H0K991</accession>
<keyword evidence="2 9" id="KW-0378">Hydrolase</keyword>
<dbReference type="SFLD" id="SFLDG01139">
    <property type="entry name" value="C2.A:_Pyridoxal_Phosphate_Phos"/>
    <property type="match status" value="1"/>
</dbReference>
<keyword evidence="4" id="KW-0119">Carbohydrate metabolism</keyword>
<keyword evidence="1 8" id="KW-0479">Metal-binding</keyword>
<dbReference type="Pfam" id="PF13344">
    <property type="entry name" value="Hydrolase_6"/>
    <property type="match status" value="1"/>
</dbReference>
<dbReference type="SFLD" id="SFLDS00003">
    <property type="entry name" value="Haloacid_Dehalogenase"/>
    <property type="match status" value="1"/>
</dbReference>
<dbReference type="NCBIfam" id="TIGR01460">
    <property type="entry name" value="HAD-SF-IIA"/>
    <property type="match status" value="1"/>
</dbReference>
<dbReference type="FunFam" id="3.40.50.1000:FF:000016">
    <property type="entry name" value="HAD family hydrolase"/>
    <property type="match status" value="1"/>
</dbReference>
<dbReference type="EMBL" id="JABFED010000002">
    <property type="protein sequence ID" value="MBA1837330.1"/>
    <property type="molecule type" value="Genomic_DNA"/>
</dbReference>
<evidence type="ECO:0000256" key="8">
    <source>
        <dbReference type="PIRSR" id="PIRSR000915-3"/>
    </source>
</evidence>
<dbReference type="PANTHER" id="PTHR19288">
    <property type="entry name" value="4-NITROPHENYLPHOSPHATASE-RELATED"/>
    <property type="match status" value="1"/>
</dbReference>
<comment type="cofactor">
    <cofactor evidence="8">
        <name>Mg(2+)</name>
        <dbReference type="ChEBI" id="CHEBI:18420"/>
    </cofactor>
    <text evidence="8">Divalent metal ions. Mg(2+) is the most effective.</text>
</comment>
<comment type="similarity">
    <text evidence="5">Belongs to the HAD-like hydrolase superfamily.</text>
</comment>
<dbReference type="Pfam" id="PF13242">
    <property type="entry name" value="Hydrolase_like"/>
    <property type="match status" value="1"/>
</dbReference>
<dbReference type="PANTHER" id="PTHR19288:SF46">
    <property type="entry name" value="HALOACID DEHALOGENASE-LIKE HYDROLASE DOMAIN-CONTAINING PROTEIN 2"/>
    <property type="match status" value="1"/>
</dbReference>
<evidence type="ECO:0000256" key="1">
    <source>
        <dbReference type="ARBA" id="ARBA00022723"/>
    </source>
</evidence>
<feature type="binding site" evidence="8">
    <location>
        <position position="24"/>
    </location>
    <ligand>
        <name>Mg(2+)</name>
        <dbReference type="ChEBI" id="CHEBI:18420"/>
    </ligand>
</feature>
<dbReference type="Gene3D" id="3.40.50.1000">
    <property type="entry name" value="HAD superfamily/HAD-like"/>
    <property type="match status" value="2"/>
</dbReference>
<feature type="binding site" evidence="8">
    <location>
        <position position="218"/>
    </location>
    <ligand>
        <name>Mg(2+)</name>
        <dbReference type="ChEBI" id="CHEBI:18420"/>
    </ligand>
</feature>
<dbReference type="PIRSF" id="PIRSF000915">
    <property type="entry name" value="PGP-type_phosphatase"/>
    <property type="match status" value="1"/>
</dbReference>
<keyword evidence="10" id="KW-1185">Reference proteome</keyword>
<evidence type="ECO:0000256" key="2">
    <source>
        <dbReference type="ARBA" id="ARBA00022801"/>
    </source>
</evidence>